<reference evidence="2 3" key="1">
    <citation type="submission" date="2021-03" db="EMBL/GenBank/DDBJ databases">
        <title>The complete genome sequence of Acetobacter sacchari TBRC 11175.</title>
        <authorList>
            <person name="Charoenyingcharoen P."/>
            <person name="Yukphan P."/>
        </authorList>
    </citation>
    <scope>NUCLEOTIDE SEQUENCE [LARGE SCALE GENOMIC DNA]</scope>
    <source>
        <strain evidence="2 3">TBRC 11175</strain>
    </source>
</reference>
<feature type="chain" id="PRO_5047093713" evidence="1">
    <location>
        <begin position="22"/>
        <end position="191"/>
    </location>
</feature>
<organism evidence="2 3">
    <name type="scientific">Acetobacter sacchari</name>
    <dbReference type="NCBI Taxonomy" id="2661687"/>
    <lineage>
        <taxon>Bacteria</taxon>
        <taxon>Pseudomonadati</taxon>
        <taxon>Pseudomonadota</taxon>
        <taxon>Alphaproteobacteria</taxon>
        <taxon>Acetobacterales</taxon>
        <taxon>Acetobacteraceae</taxon>
        <taxon>Acetobacter</taxon>
    </lineage>
</organism>
<evidence type="ECO:0000313" key="3">
    <source>
        <dbReference type="Proteomes" id="UP000664771"/>
    </source>
</evidence>
<name>A0ABS3LXH0_9PROT</name>
<evidence type="ECO:0000256" key="1">
    <source>
        <dbReference type="SAM" id="SignalP"/>
    </source>
</evidence>
<sequence>MRRLVLLVAIFVLHLSSVAHAQLPTSVSVTSGAGVSAKTLSRIDDSGGTMLVFKVGDEREALTVQGEALDALLGKMIVQRALPDSFSVRLAGSRTALIHQLQDELQRPDANWNVDTGQPRHGALPDVLTGELNSVLKRSPIANAFAHHGYVLTVEGLEHIEEDPGSFPKPHVRVPTDILVMEITAGKEASK</sequence>
<keyword evidence="1" id="KW-0732">Signal</keyword>
<evidence type="ECO:0000313" key="2">
    <source>
        <dbReference type="EMBL" id="MBO1360597.1"/>
    </source>
</evidence>
<feature type="signal peptide" evidence="1">
    <location>
        <begin position="1"/>
        <end position="21"/>
    </location>
</feature>
<proteinExistence type="predicted"/>
<dbReference type="Proteomes" id="UP000664771">
    <property type="component" value="Unassembled WGS sequence"/>
</dbReference>
<accession>A0ABS3LXH0</accession>
<keyword evidence="3" id="KW-1185">Reference proteome</keyword>
<gene>
    <name evidence="2" type="ORF">J2D73_12440</name>
</gene>
<comment type="caution">
    <text evidence="2">The sequence shown here is derived from an EMBL/GenBank/DDBJ whole genome shotgun (WGS) entry which is preliminary data.</text>
</comment>
<dbReference type="RefSeq" id="WP_207881860.1">
    <property type="nucleotide sequence ID" value="NZ_JAFVMF010000012.1"/>
</dbReference>
<protein>
    <submittedName>
        <fullName evidence="2">Uncharacterized protein</fullName>
    </submittedName>
</protein>
<dbReference type="EMBL" id="JAFVMF010000012">
    <property type="protein sequence ID" value="MBO1360597.1"/>
    <property type="molecule type" value="Genomic_DNA"/>
</dbReference>